<gene>
    <name evidence="2" type="ORF">KIN20_014292</name>
</gene>
<organism evidence="2 3">
    <name type="scientific">Parelaphostrongylus tenuis</name>
    <name type="common">Meningeal worm</name>
    <dbReference type="NCBI Taxonomy" id="148309"/>
    <lineage>
        <taxon>Eukaryota</taxon>
        <taxon>Metazoa</taxon>
        <taxon>Ecdysozoa</taxon>
        <taxon>Nematoda</taxon>
        <taxon>Chromadorea</taxon>
        <taxon>Rhabditida</taxon>
        <taxon>Rhabditina</taxon>
        <taxon>Rhabditomorpha</taxon>
        <taxon>Strongyloidea</taxon>
        <taxon>Metastrongylidae</taxon>
        <taxon>Parelaphostrongylus</taxon>
    </lineage>
</organism>
<dbReference type="AlphaFoldDB" id="A0AAD5QN91"/>
<dbReference type="EMBL" id="JAHQIW010002843">
    <property type="protein sequence ID" value="KAJ1356562.1"/>
    <property type="molecule type" value="Genomic_DNA"/>
</dbReference>
<feature type="region of interest" description="Disordered" evidence="1">
    <location>
        <begin position="1"/>
        <end position="23"/>
    </location>
</feature>
<keyword evidence="3" id="KW-1185">Reference proteome</keyword>
<protein>
    <submittedName>
        <fullName evidence="2">Uncharacterized protein</fullName>
    </submittedName>
</protein>
<evidence type="ECO:0000313" key="2">
    <source>
        <dbReference type="EMBL" id="KAJ1356562.1"/>
    </source>
</evidence>
<evidence type="ECO:0000313" key="3">
    <source>
        <dbReference type="Proteomes" id="UP001196413"/>
    </source>
</evidence>
<comment type="caution">
    <text evidence="2">The sequence shown here is derived from an EMBL/GenBank/DDBJ whole genome shotgun (WGS) entry which is preliminary data.</text>
</comment>
<dbReference type="Proteomes" id="UP001196413">
    <property type="component" value="Unassembled WGS sequence"/>
</dbReference>
<proteinExistence type="predicted"/>
<reference evidence="2" key="1">
    <citation type="submission" date="2021-06" db="EMBL/GenBank/DDBJ databases">
        <title>Parelaphostrongylus tenuis whole genome reference sequence.</title>
        <authorList>
            <person name="Garwood T.J."/>
            <person name="Larsen P.A."/>
            <person name="Fountain-Jones N.M."/>
            <person name="Garbe J.R."/>
            <person name="Macchietto M.G."/>
            <person name="Kania S.A."/>
            <person name="Gerhold R.W."/>
            <person name="Richards J.E."/>
            <person name="Wolf T.M."/>
        </authorList>
    </citation>
    <scope>NUCLEOTIDE SEQUENCE</scope>
    <source>
        <strain evidence="2">MNPRO001-30</strain>
        <tissue evidence="2">Meninges</tissue>
    </source>
</reference>
<accession>A0AAD5QN91</accession>
<sequence length="51" mass="5622">MKVEDSQLRAESSPSLKSFGDASSVLYDNESPEAFDDSGYILPLNSRKRAL</sequence>
<evidence type="ECO:0000256" key="1">
    <source>
        <dbReference type="SAM" id="MobiDB-lite"/>
    </source>
</evidence>
<name>A0AAD5QN91_PARTN</name>